<feature type="domain" description="MHC class I-like antigen recognition-like" evidence="6">
    <location>
        <begin position="80"/>
        <end position="170"/>
    </location>
</feature>
<evidence type="ECO:0000256" key="3">
    <source>
        <dbReference type="ARBA" id="ARBA00022859"/>
    </source>
</evidence>
<dbReference type="Ensembl" id="ENSMMNT00015032262.1">
    <property type="protein sequence ID" value="ENSMMNP00015029361.1"/>
    <property type="gene ID" value="ENSMMNG00015021405.1"/>
</dbReference>
<dbReference type="GO" id="GO:0042612">
    <property type="term" value="C:MHC class I protein complex"/>
    <property type="evidence" value="ECO:0007669"/>
    <property type="project" value="UniProtKB-KW"/>
</dbReference>
<dbReference type="GO" id="GO:0098553">
    <property type="term" value="C:lumenal side of endoplasmic reticulum membrane"/>
    <property type="evidence" value="ECO:0007669"/>
    <property type="project" value="UniProtKB-ARBA"/>
</dbReference>
<evidence type="ECO:0000256" key="2">
    <source>
        <dbReference type="ARBA" id="ARBA00022451"/>
    </source>
</evidence>
<dbReference type="GO" id="GO:0006955">
    <property type="term" value="P:immune response"/>
    <property type="evidence" value="ECO:0007669"/>
    <property type="project" value="TreeGrafter"/>
</dbReference>
<name>A0A8C6FE85_MONMO</name>
<evidence type="ECO:0000256" key="4">
    <source>
        <dbReference type="ARBA" id="ARBA00023136"/>
    </source>
</evidence>
<keyword evidence="4" id="KW-0472">Membrane</keyword>
<keyword evidence="3" id="KW-0391">Immunity</keyword>
<dbReference type="InterPro" id="IPR037055">
    <property type="entry name" value="MHC_I-like_Ag-recog_sf"/>
</dbReference>
<dbReference type="PANTHER" id="PTHR16675:SF251">
    <property type="entry name" value="HLA CLASS I HISTOCOMPATIBILITY ANTIGEN, C ALPHA CHAIN"/>
    <property type="match status" value="1"/>
</dbReference>
<comment type="subcellular location">
    <subcellularLocation>
        <location evidence="1">Membrane</location>
        <topology evidence="1">Single-pass membrane protein</topology>
    </subcellularLocation>
</comment>
<evidence type="ECO:0000256" key="1">
    <source>
        <dbReference type="ARBA" id="ARBA00004167"/>
    </source>
</evidence>
<dbReference type="Proteomes" id="UP000694561">
    <property type="component" value="Unplaced"/>
</dbReference>
<keyword evidence="2" id="KW-0490">MHC I</keyword>
<sequence>MSPALEGEFLTTGPQGSPPWKYFCLIFKNLFIISDCVGSSLLHVGFSLVAASRGYSSLRCVGFSLRWLLLLRSTGSRHAGSHSLRNFYTGVSQPGRGEPPFISVGYVDDTHFVRFDSDAPNPRMETWAPWVEQEGPEYWDRNPRIYKHHAQTFRVNLNTLCGYYNQSEAEPLQPTVLMASLLAWFSWWSLELWWLEL</sequence>
<reference evidence="7" key="1">
    <citation type="submission" date="2025-08" db="UniProtKB">
        <authorList>
            <consortium name="Ensembl"/>
        </authorList>
    </citation>
    <scope>IDENTIFICATION</scope>
</reference>
<dbReference type="Pfam" id="PF00129">
    <property type="entry name" value="MHC_I"/>
    <property type="match status" value="1"/>
</dbReference>
<evidence type="ECO:0000259" key="6">
    <source>
        <dbReference type="Pfam" id="PF00129"/>
    </source>
</evidence>
<dbReference type="GeneTree" id="ENSGT01120000271826"/>
<dbReference type="FunFam" id="3.30.500.10:FF:000013">
    <property type="entry name" value="Histocompatibility 2, blastocyst"/>
    <property type="match status" value="1"/>
</dbReference>
<dbReference type="GO" id="GO:0001916">
    <property type="term" value="P:positive regulation of T cell mediated cytotoxicity"/>
    <property type="evidence" value="ECO:0007669"/>
    <property type="project" value="TreeGrafter"/>
</dbReference>
<protein>
    <recommendedName>
        <fullName evidence="6">MHC class I-like antigen recognition-like domain-containing protein</fullName>
    </recommendedName>
</protein>
<organism evidence="7 8">
    <name type="scientific">Monodon monoceros</name>
    <name type="common">Narwhal</name>
    <name type="synonym">Ceratodon monodon</name>
    <dbReference type="NCBI Taxonomy" id="40151"/>
    <lineage>
        <taxon>Eukaryota</taxon>
        <taxon>Metazoa</taxon>
        <taxon>Chordata</taxon>
        <taxon>Craniata</taxon>
        <taxon>Vertebrata</taxon>
        <taxon>Euteleostomi</taxon>
        <taxon>Mammalia</taxon>
        <taxon>Eutheria</taxon>
        <taxon>Laurasiatheria</taxon>
        <taxon>Artiodactyla</taxon>
        <taxon>Whippomorpha</taxon>
        <taxon>Cetacea</taxon>
        <taxon>Odontoceti</taxon>
        <taxon>Monodontidae</taxon>
        <taxon>Monodon</taxon>
    </lineage>
</organism>
<dbReference type="SUPFAM" id="SSF54452">
    <property type="entry name" value="MHC antigen-recognition domain"/>
    <property type="match status" value="1"/>
</dbReference>
<proteinExistence type="predicted"/>
<dbReference type="GO" id="GO:0002486">
    <property type="term" value="P:antigen processing and presentation of endogenous peptide antigen via MHC class I via ER pathway, TAP-independent"/>
    <property type="evidence" value="ECO:0007669"/>
    <property type="project" value="TreeGrafter"/>
</dbReference>
<dbReference type="GO" id="GO:0030670">
    <property type="term" value="C:phagocytic vesicle membrane"/>
    <property type="evidence" value="ECO:0007669"/>
    <property type="project" value="UniProtKB-ARBA"/>
</dbReference>
<dbReference type="InterPro" id="IPR011161">
    <property type="entry name" value="MHC_I-like_Ag-recog"/>
</dbReference>
<evidence type="ECO:0000313" key="7">
    <source>
        <dbReference type="Ensembl" id="ENSMMNP00015029361.1"/>
    </source>
</evidence>
<keyword evidence="8" id="KW-1185">Reference proteome</keyword>
<accession>A0A8C6FE85</accession>
<reference evidence="7" key="2">
    <citation type="submission" date="2025-09" db="UniProtKB">
        <authorList>
            <consortium name="Ensembl"/>
        </authorList>
    </citation>
    <scope>IDENTIFICATION</scope>
</reference>
<dbReference type="PANTHER" id="PTHR16675">
    <property type="entry name" value="MHC CLASS I-RELATED"/>
    <property type="match status" value="1"/>
</dbReference>
<evidence type="ECO:0000313" key="8">
    <source>
        <dbReference type="Proteomes" id="UP000694561"/>
    </source>
</evidence>
<dbReference type="GO" id="GO:0005615">
    <property type="term" value="C:extracellular space"/>
    <property type="evidence" value="ECO:0007669"/>
    <property type="project" value="TreeGrafter"/>
</dbReference>
<dbReference type="GO" id="GO:0009897">
    <property type="term" value="C:external side of plasma membrane"/>
    <property type="evidence" value="ECO:0007669"/>
    <property type="project" value="TreeGrafter"/>
</dbReference>
<dbReference type="GO" id="GO:0042605">
    <property type="term" value="F:peptide antigen binding"/>
    <property type="evidence" value="ECO:0007669"/>
    <property type="project" value="TreeGrafter"/>
</dbReference>
<keyword evidence="5" id="KW-0325">Glycoprotein</keyword>
<dbReference type="InterPro" id="IPR011162">
    <property type="entry name" value="MHC_I/II-like_Ag-recog"/>
</dbReference>
<dbReference type="Gene3D" id="3.30.500.10">
    <property type="entry name" value="MHC class I-like antigen recognition-like"/>
    <property type="match status" value="1"/>
</dbReference>
<evidence type="ECO:0000256" key="5">
    <source>
        <dbReference type="ARBA" id="ARBA00023180"/>
    </source>
</evidence>
<dbReference type="GO" id="GO:0005102">
    <property type="term" value="F:signaling receptor binding"/>
    <property type="evidence" value="ECO:0007669"/>
    <property type="project" value="TreeGrafter"/>
</dbReference>
<dbReference type="InterPro" id="IPR050208">
    <property type="entry name" value="MHC_class-I_related"/>
</dbReference>
<dbReference type="GO" id="GO:0002476">
    <property type="term" value="P:antigen processing and presentation of endogenous peptide antigen via MHC class Ib"/>
    <property type="evidence" value="ECO:0007669"/>
    <property type="project" value="TreeGrafter"/>
</dbReference>
<dbReference type="AlphaFoldDB" id="A0A8C6FE85"/>